<feature type="domain" description="Histidine kinase" evidence="15">
    <location>
        <begin position="245"/>
        <end position="459"/>
    </location>
</feature>
<evidence type="ECO:0000259" key="16">
    <source>
        <dbReference type="PROSITE" id="PS50885"/>
    </source>
</evidence>
<dbReference type="SUPFAM" id="SSF55874">
    <property type="entry name" value="ATPase domain of HSP90 chaperone/DNA topoisomerase II/histidine kinase"/>
    <property type="match status" value="1"/>
</dbReference>
<sequence>MIKKGISRQIVLHYFIVVFLALLLVELVFLFSMRTYYYDSIYNYLNSSTDVPQNYISDQSSPVKYQEIIQRYELGDTVEVQLLDTQGNVLQNSTNFRVDKPIQTGDIPQALAGSTGRWIGKQAGTGENVMAVTRQIQVNGDNYLVRYVTSLERVNQKLLTITMVAVGVGAAVLIIVLVVSLGLANSIVRPLNNIIGVSTLMAKGDFNARIKGNYPHEIGELASTLNYMAEEIIRSNQIKDDFISSISHELRTPLTGIKGWSETLVSGGFDPEETKLGMSIISKETDRLIGLVEEMLDFSKLQQNQMKMVIGEVNLKEVLQETMLNVWAKAEQKKIQLKLEPGARPFIVQADGNRLKQVFLNIVDNAIKFSPEESTIFIMLTEVSPERVRISIQDAGIGISQEHLEKVKDRFFQVNPNRGGTGLGLAITQQIVQLHNGEMYIDSEIEKGTTVMIELPLTKQQEILQLT</sequence>
<dbReference type="STRING" id="1886670.PTI45_00479"/>
<dbReference type="SMART" id="SM00304">
    <property type="entry name" value="HAMP"/>
    <property type="match status" value="1"/>
</dbReference>
<dbReference type="InterPro" id="IPR003661">
    <property type="entry name" value="HisK_dim/P_dom"/>
</dbReference>
<keyword evidence="12" id="KW-0902">Two-component regulatory system</keyword>
<dbReference type="SMART" id="SM00387">
    <property type="entry name" value="HATPase_c"/>
    <property type="match status" value="1"/>
</dbReference>
<evidence type="ECO:0000256" key="7">
    <source>
        <dbReference type="ARBA" id="ARBA00022692"/>
    </source>
</evidence>
<dbReference type="Gene3D" id="3.30.565.10">
    <property type="entry name" value="Histidine kinase-like ATPase, C-terminal domain"/>
    <property type="match status" value="1"/>
</dbReference>
<evidence type="ECO:0000256" key="10">
    <source>
        <dbReference type="ARBA" id="ARBA00022840"/>
    </source>
</evidence>
<dbReference type="InterPro" id="IPR003594">
    <property type="entry name" value="HATPase_dom"/>
</dbReference>
<evidence type="ECO:0000256" key="9">
    <source>
        <dbReference type="ARBA" id="ARBA00022777"/>
    </source>
</evidence>
<dbReference type="CDD" id="cd06225">
    <property type="entry name" value="HAMP"/>
    <property type="match status" value="1"/>
</dbReference>
<dbReference type="FunFam" id="1.10.287.130:FF:000001">
    <property type="entry name" value="Two-component sensor histidine kinase"/>
    <property type="match status" value="1"/>
</dbReference>
<dbReference type="PROSITE" id="PS50109">
    <property type="entry name" value="HIS_KIN"/>
    <property type="match status" value="1"/>
</dbReference>
<keyword evidence="13 14" id="KW-0472">Membrane</keyword>
<comment type="catalytic activity">
    <reaction evidence="1">
        <text>ATP + protein L-histidine = ADP + protein N-phospho-L-histidine.</text>
        <dbReference type="EC" id="2.7.13.3"/>
    </reaction>
</comment>
<keyword evidence="11 14" id="KW-1133">Transmembrane helix</keyword>
<dbReference type="InterPro" id="IPR005467">
    <property type="entry name" value="His_kinase_dom"/>
</dbReference>
<dbReference type="EMBL" id="MDER01000025">
    <property type="protein sequence ID" value="ODP30026.1"/>
    <property type="molecule type" value="Genomic_DNA"/>
</dbReference>
<evidence type="ECO:0000256" key="6">
    <source>
        <dbReference type="ARBA" id="ARBA00022679"/>
    </source>
</evidence>
<evidence type="ECO:0000256" key="3">
    <source>
        <dbReference type="ARBA" id="ARBA00012438"/>
    </source>
</evidence>
<keyword evidence="5" id="KW-0597">Phosphoprotein</keyword>
<dbReference type="GO" id="GO:0005886">
    <property type="term" value="C:plasma membrane"/>
    <property type="evidence" value="ECO:0007669"/>
    <property type="project" value="UniProtKB-SubCell"/>
</dbReference>
<dbReference type="GO" id="GO:0000155">
    <property type="term" value="F:phosphorelay sensor kinase activity"/>
    <property type="evidence" value="ECO:0007669"/>
    <property type="project" value="InterPro"/>
</dbReference>
<evidence type="ECO:0000256" key="14">
    <source>
        <dbReference type="SAM" id="Phobius"/>
    </source>
</evidence>
<dbReference type="InterPro" id="IPR036890">
    <property type="entry name" value="HATPase_C_sf"/>
</dbReference>
<evidence type="ECO:0000256" key="8">
    <source>
        <dbReference type="ARBA" id="ARBA00022741"/>
    </source>
</evidence>
<keyword evidence="8" id="KW-0547">Nucleotide-binding</keyword>
<dbReference type="SUPFAM" id="SSF47384">
    <property type="entry name" value="Homodimeric domain of signal transducing histidine kinase"/>
    <property type="match status" value="1"/>
</dbReference>
<dbReference type="GO" id="GO:0005524">
    <property type="term" value="F:ATP binding"/>
    <property type="evidence" value="ECO:0007669"/>
    <property type="project" value="UniProtKB-KW"/>
</dbReference>
<dbReference type="PANTHER" id="PTHR45528:SF1">
    <property type="entry name" value="SENSOR HISTIDINE KINASE CPXA"/>
    <property type="match status" value="1"/>
</dbReference>
<dbReference type="InterPro" id="IPR036097">
    <property type="entry name" value="HisK_dim/P_sf"/>
</dbReference>
<evidence type="ECO:0000259" key="15">
    <source>
        <dbReference type="PROSITE" id="PS50109"/>
    </source>
</evidence>
<proteinExistence type="predicted"/>
<dbReference type="Pfam" id="PF02518">
    <property type="entry name" value="HATPase_c"/>
    <property type="match status" value="1"/>
</dbReference>
<dbReference type="Gene3D" id="1.10.287.130">
    <property type="match status" value="1"/>
</dbReference>
<dbReference type="PANTHER" id="PTHR45528">
    <property type="entry name" value="SENSOR HISTIDINE KINASE CPXA"/>
    <property type="match status" value="1"/>
</dbReference>
<gene>
    <name evidence="17" type="ORF">PTI45_00479</name>
</gene>
<dbReference type="FunFam" id="3.30.565.10:FF:000006">
    <property type="entry name" value="Sensor histidine kinase WalK"/>
    <property type="match status" value="1"/>
</dbReference>
<dbReference type="PRINTS" id="PR00344">
    <property type="entry name" value="BCTRLSENSOR"/>
</dbReference>
<dbReference type="Pfam" id="PF00512">
    <property type="entry name" value="HisKA"/>
    <property type="match status" value="1"/>
</dbReference>
<dbReference type="InterPro" id="IPR004358">
    <property type="entry name" value="Sig_transdc_His_kin-like_C"/>
</dbReference>
<organism evidence="17 18">
    <name type="scientific">Paenibacillus nuruki</name>
    <dbReference type="NCBI Taxonomy" id="1886670"/>
    <lineage>
        <taxon>Bacteria</taxon>
        <taxon>Bacillati</taxon>
        <taxon>Bacillota</taxon>
        <taxon>Bacilli</taxon>
        <taxon>Bacillales</taxon>
        <taxon>Paenibacillaceae</taxon>
        <taxon>Paenibacillus</taxon>
    </lineage>
</organism>
<dbReference type="EC" id="2.7.13.3" evidence="3"/>
<feature type="transmembrane region" description="Helical" evidence="14">
    <location>
        <begin position="12"/>
        <end position="33"/>
    </location>
</feature>
<evidence type="ECO:0000256" key="12">
    <source>
        <dbReference type="ARBA" id="ARBA00023012"/>
    </source>
</evidence>
<protein>
    <recommendedName>
        <fullName evidence="3">histidine kinase</fullName>
        <ecNumber evidence="3">2.7.13.3</ecNumber>
    </recommendedName>
</protein>
<evidence type="ECO:0000313" key="18">
    <source>
        <dbReference type="Proteomes" id="UP000094578"/>
    </source>
</evidence>
<keyword evidence="4" id="KW-1003">Cell membrane</keyword>
<reference evidence="17 18" key="1">
    <citation type="submission" date="2016-08" db="EMBL/GenBank/DDBJ databases">
        <title>Genome sequencing of Paenibacillus sp. TI45-13ar, isolated from Korean traditional nuruk.</title>
        <authorList>
            <person name="Kim S.-J."/>
        </authorList>
    </citation>
    <scope>NUCLEOTIDE SEQUENCE [LARGE SCALE GENOMIC DNA]</scope>
    <source>
        <strain evidence="17 18">TI45-13ar</strain>
    </source>
</reference>
<evidence type="ECO:0000313" key="17">
    <source>
        <dbReference type="EMBL" id="ODP30026.1"/>
    </source>
</evidence>
<dbReference type="PATRIC" id="fig|1886670.3.peg.497"/>
<dbReference type="InterPro" id="IPR003660">
    <property type="entry name" value="HAMP_dom"/>
</dbReference>
<comment type="caution">
    <text evidence="17">The sequence shown here is derived from an EMBL/GenBank/DDBJ whole genome shotgun (WGS) entry which is preliminary data.</text>
</comment>
<evidence type="ECO:0000256" key="5">
    <source>
        <dbReference type="ARBA" id="ARBA00022553"/>
    </source>
</evidence>
<keyword evidence="18" id="KW-1185">Reference proteome</keyword>
<dbReference type="RefSeq" id="WP_069325953.1">
    <property type="nucleotide sequence ID" value="NZ_MDER01000025.1"/>
</dbReference>
<dbReference type="Proteomes" id="UP000094578">
    <property type="component" value="Unassembled WGS sequence"/>
</dbReference>
<accession>A0A1E3L8G0</accession>
<evidence type="ECO:0000256" key="1">
    <source>
        <dbReference type="ARBA" id="ARBA00000085"/>
    </source>
</evidence>
<dbReference type="InterPro" id="IPR050398">
    <property type="entry name" value="HssS/ArlS-like"/>
</dbReference>
<dbReference type="SMART" id="SM00388">
    <property type="entry name" value="HisKA"/>
    <property type="match status" value="1"/>
</dbReference>
<dbReference type="Pfam" id="PF00672">
    <property type="entry name" value="HAMP"/>
    <property type="match status" value="1"/>
</dbReference>
<feature type="transmembrane region" description="Helical" evidence="14">
    <location>
        <begin position="158"/>
        <end position="184"/>
    </location>
</feature>
<dbReference type="Gene3D" id="6.10.340.10">
    <property type="match status" value="1"/>
</dbReference>
<keyword evidence="7 14" id="KW-0812">Transmembrane</keyword>
<keyword evidence="9 17" id="KW-0418">Kinase</keyword>
<evidence type="ECO:0000256" key="13">
    <source>
        <dbReference type="ARBA" id="ARBA00023136"/>
    </source>
</evidence>
<feature type="domain" description="HAMP" evidence="16">
    <location>
        <begin position="185"/>
        <end position="237"/>
    </location>
</feature>
<dbReference type="SUPFAM" id="SSF158472">
    <property type="entry name" value="HAMP domain-like"/>
    <property type="match status" value="1"/>
</dbReference>
<evidence type="ECO:0000256" key="11">
    <source>
        <dbReference type="ARBA" id="ARBA00022989"/>
    </source>
</evidence>
<keyword evidence="10" id="KW-0067">ATP-binding</keyword>
<evidence type="ECO:0000256" key="4">
    <source>
        <dbReference type="ARBA" id="ARBA00022475"/>
    </source>
</evidence>
<evidence type="ECO:0000256" key="2">
    <source>
        <dbReference type="ARBA" id="ARBA00004651"/>
    </source>
</evidence>
<dbReference type="CDD" id="cd00082">
    <property type="entry name" value="HisKA"/>
    <property type="match status" value="1"/>
</dbReference>
<comment type="subcellular location">
    <subcellularLocation>
        <location evidence="2">Cell membrane</location>
        <topology evidence="2">Multi-pass membrane protein</topology>
    </subcellularLocation>
</comment>
<name>A0A1E3L8G0_9BACL</name>
<dbReference type="AlphaFoldDB" id="A0A1E3L8G0"/>
<keyword evidence="6" id="KW-0808">Transferase</keyword>
<dbReference type="PROSITE" id="PS50885">
    <property type="entry name" value="HAMP"/>
    <property type="match status" value="1"/>
</dbReference>